<evidence type="ECO:0000259" key="2">
    <source>
        <dbReference type="Pfam" id="PF00534"/>
    </source>
</evidence>
<keyword evidence="5" id="KW-1185">Reference proteome</keyword>
<evidence type="ECO:0000259" key="3">
    <source>
        <dbReference type="Pfam" id="PF13439"/>
    </source>
</evidence>
<proteinExistence type="predicted"/>
<reference evidence="4" key="1">
    <citation type="journal article" date="2015" name="PeerJ">
        <title>First genomic representation of candidate bacterial phylum KSB3 points to enhanced environmental sensing as a trigger of wastewater bulking.</title>
        <authorList>
            <person name="Sekiguchi Y."/>
            <person name="Ohashi A."/>
            <person name="Parks D.H."/>
            <person name="Yamauchi T."/>
            <person name="Tyson G.W."/>
            <person name="Hugenholtz P."/>
        </authorList>
    </citation>
    <scope>NUCLEOTIDE SEQUENCE [LARGE SCALE GENOMIC DNA]</scope>
</reference>
<gene>
    <name evidence="4" type="ORF">U27_03297</name>
</gene>
<dbReference type="eggNOG" id="COG0438">
    <property type="taxonomic scope" value="Bacteria"/>
</dbReference>
<dbReference type="PANTHER" id="PTHR46401">
    <property type="entry name" value="GLYCOSYLTRANSFERASE WBBK-RELATED"/>
    <property type="match status" value="1"/>
</dbReference>
<keyword evidence="4" id="KW-0328">Glycosyltransferase</keyword>
<dbReference type="Proteomes" id="UP000030661">
    <property type="component" value="Unassembled WGS sequence"/>
</dbReference>
<dbReference type="AlphaFoldDB" id="A0A081BVI0"/>
<evidence type="ECO:0000313" key="5">
    <source>
        <dbReference type="Proteomes" id="UP000030661"/>
    </source>
</evidence>
<protein>
    <submittedName>
        <fullName evidence="4">Mannosyltransferase B</fullName>
    </submittedName>
</protein>
<evidence type="ECO:0000256" key="1">
    <source>
        <dbReference type="ARBA" id="ARBA00022679"/>
    </source>
</evidence>
<dbReference type="EMBL" id="DF820464">
    <property type="protein sequence ID" value="GAK56335.1"/>
    <property type="molecule type" value="Genomic_DNA"/>
</dbReference>
<feature type="domain" description="Glycosyltransferase subfamily 4-like N-terminal" evidence="3">
    <location>
        <begin position="15"/>
        <end position="169"/>
    </location>
</feature>
<feature type="domain" description="Glycosyl transferase family 1" evidence="2">
    <location>
        <begin position="194"/>
        <end position="351"/>
    </location>
</feature>
<dbReference type="GO" id="GO:0016757">
    <property type="term" value="F:glycosyltransferase activity"/>
    <property type="evidence" value="ECO:0007669"/>
    <property type="project" value="UniProtKB-KW"/>
</dbReference>
<name>A0A081BVI0_VECG1</name>
<evidence type="ECO:0000313" key="4">
    <source>
        <dbReference type="EMBL" id="GAK56335.1"/>
    </source>
</evidence>
<dbReference type="Pfam" id="PF13439">
    <property type="entry name" value="Glyco_transf_4"/>
    <property type="match status" value="1"/>
</dbReference>
<dbReference type="Pfam" id="PF00534">
    <property type="entry name" value="Glycos_transf_1"/>
    <property type="match status" value="1"/>
</dbReference>
<dbReference type="Gene3D" id="3.40.50.2000">
    <property type="entry name" value="Glycogen Phosphorylase B"/>
    <property type="match status" value="2"/>
</dbReference>
<dbReference type="HOGENOM" id="CLU_009583_27_5_0"/>
<sequence>MNVGIDARLLHSTTGIGRYTRSLVFEYTQREYFQNDRLVLFSDAPVPPEQQIISDNVEVVISCCQHRILWTNWYLPPLLQRHKIDVYHGVCNFELPIRKVCRYVVTIHDLVPLFFPELVPQKHLLFFRLFMKRVAHTADLIITDSEHSKKDIIQFLKVPEKKIRVIYLGYQQQYHRIQEQQRISEVLARYRIRQPYLLFVGVIEPKKNLERLVEAYSLLQKNAAISKEMQLVIAGGEGWFSERLYRKVKDCKLEQQIVFPGYIPDECLPTLYSGAELFVFPSIYEGFGLPVLEAMSYRVPVVTSNVSSLPEIAGEAGVLIDPHQPDAIARGILKVLSDRQLQEQMREKGYRQAQRFSWERTAQETYQVYREIYENRN</sequence>
<accession>A0A081BVI0</accession>
<dbReference type="CDD" id="cd03809">
    <property type="entry name" value="GT4_MtfB-like"/>
    <property type="match status" value="1"/>
</dbReference>
<dbReference type="GO" id="GO:0009103">
    <property type="term" value="P:lipopolysaccharide biosynthetic process"/>
    <property type="evidence" value="ECO:0007669"/>
    <property type="project" value="TreeGrafter"/>
</dbReference>
<dbReference type="FunFam" id="3.40.50.2000:FF:000119">
    <property type="entry name" value="Glycosyl transferase group 1"/>
    <property type="match status" value="1"/>
</dbReference>
<dbReference type="STRING" id="1499967.U27_03297"/>
<dbReference type="SUPFAM" id="SSF53756">
    <property type="entry name" value="UDP-Glycosyltransferase/glycogen phosphorylase"/>
    <property type="match status" value="1"/>
</dbReference>
<dbReference type="InterPro" id="IPR028098">
    <property type="entry name" value="Glyco_trans_4-like_N"/>
</dbReference>
<keyword evidence="1 4" id="KW-0808">Transferase</keyword>
<dbReference type="PANTHER" id="PTHR46401:SF2">
    <property type="entry name" value="GLYCOSYLTRANSFERASE WBBK-RELATED"/>
    <property type="match status" value="1"/>
</dbReference>
<dbReference type="InterPro" id="IPR001296">
    <property type="entry name" value="Glyco_trans_1"/>
</dbReference>
<organism evidence="4">
    <name type="scientific">Vecturithrix granuli</name>
    <dbReference type="NCBI Taxonomy" id="1499967"/>
    <lineage>
        <taxon>Bacteria</taxon>
        <taxon>Candidatus Moduliflexota</taxon>
        <taxon>Candidatus Vecturitrichia</taxon>
        <taxon>Candidatus Vecturitrichales</taxon>
        <taxon>Candidatus Vecturitrichaceae</taxon>
        <taxon>Candidatus Vecturithrix</taxon>
    </lineage>
</organism>